<feature type="transmembrane region" description="Helical" evidence="2">
    <location>
        <begin position="206"/>
        <end position="225"/>
    </location>
</feature>
<keyword evidence="2" id="KW-0472">Membrane</keyword>
<feature type="transmembrane region" description="Helical" evidence="2">
    <location>
        <begin position="525"/>
        <end position="546"/>
    </location>
</feature>
<feature type="transmembrane region" description="Helical" evidence="2">
    <location>
        <begin position="60"/>
        <end position="83"/>
    </location>
</feature>
<evidence type="ECO:0000256" key="2">
    <source>
        <dbReference type="SAM" id="Phobius"/>
    </source>
</evidence>
<feature type="transmembrane region" description="Helical" evidence="2">
    <location>
        <begin position="89"/>
        <end position="113"/>
    </location>
</feature>
<dbReference type="RefSeq" id="WP_430393233.1">
    <property type="nucleotide sequence ID" value="NZ_AP018365.1"/>
</dbReference>
<gene>
    <name evidence="3" type="ORF">RVR_3898</name>
</gene>
<reference evidence="3 4" key="1">
    <citation type="journal article" date="2010" name="J. Bacteriol.">
        <title>Biochemical characterization of a novel indole prenyltransferase from Streptomyces sp. SN-593.</title>
        <authorList>
            <person name="Takahashi S."/>
            <person name="Takagi H."/>
            <person name="Toyoda A."/>
            <person name="Uramoto M."/>
            <person name="Nogawa T."/>
            <person name="Ueki M."/>
            <person name="Sakaki Y."/>
            <person name="Osada H."/>
        </authorList>
    </citation>
    <scope>NUCLEOTIDE SEQUENCE [LARGE SCALE GENOMIC DNA]</scope>
    <source>
        <strain evidence="3 4">SN-593</strain>
    </source>
</reference>
<feature type="compositionally biased region" description="Low complexity" evidence="1">
    <location>
        <begin position="24"/>
        <end position="35"/>
    </location>
</feature>
<feature type="region of interest" description="Disordered" evidence="1">
    <location>
        <begin position="1"/>
        <end position="35"/>
    </location>
</feature>
<dbReference type="EMBL" id="AP018365">
    <property type="protein sequence ID" value="BBA97920.1"/>
    <property type="molecule type" value="Genomic_DNA"/>
</dbReference>
<keyword evidence="4" id="KW-1185">Reference proteome</keyword>
<keyword evidence="2" id="KW-1133">Transmembrane helix</keyword>
<dbReference type="AlphaFoldDB" id="A0A7U3UPC2"/>
<feature type="transmembrane region" description="Helical" evidence="2">
    <location>
        <begin position="267"/>
        <end position="286"/>
    </location>
</feature>
<dbReference type="Proteomes" id="UP000595703">
    <property type="component" value="Chromosome"/>
</dbReference>
<feature type="transmembrane region" description="Helical" evidence="2">
    <location>
        <begin position="350"/>
        <end position="368"/>
    </location>
</feature>
<evidence type="ECO:0000313" key="4">
    <source>
        <dbReference type="Proteomes" id="UP000595703"/>
    </source>
</evidence>
<sequence length="567" mass="58755">MPLPPEVPRPAPPGTGFGPPPAAPSGAPAGSQRPASVTGTFVRLKLAVLRNGVRQSTGRTVSWCLGVGLALLCALGNGAGMIALRGDAYAPAAATTLVTAVAVGWTVMPLFFFGGDDTLDPTRLAMLPLRPRPLIAALLASSLVGAGPLFTLLIGVGAVVALAHGAAATVVAVPAVVLVLAVCAAASRGVAAANTRLLTSRKGRDLALLSGLVVAVGAQLVNLGLSSLSSHHGLHRVTSVASVLRWIPPASAVDAVRSVSDGDYGRAAVQLALAVVLLAVLLRWWYRTLHRLMMSPDSSTLQPSPDSTERKGGRRPLLSLLLPERVMAGRTATVMERQFRYVGRDPKLRASWATGLAVGLLLPLVAVVQHGSVYQCLWTAGLLGMQMYNQFGMDNSAFWTVVATTTTRREAEAELRGRALMLTVVALPYVTVVTCATALLLGRAGAMPEVLGMAYAFLGALISTGGYTSVRFPYAVTQDNAFGNAAPGNGSMVAFNALGGSVVASAFCLPVLGLDLALHLTGHHALLWTVLPVGAVYAAVLSVVSLRFTAPRLLDRLPEILSAVALP</sequence>
<reference evidence="3 4" key="4">
    <citation type="journal article" date="2020" name="Sci. Rep.">
        <title>beta-carboline chemical signals induce reveromycin production through a LuxR family regulator in Streptomyces sp. SN-593.</title>
        <authorList>
            <person name="Panthee S."/>
            <person name="Kito N."/>
            <person name="Hayashi T."/>
            <person name="Shimizu T."/>
            <person name="Ishikawa J."/>
            <person name="Hamamoto H."/>
            <person name="Osada H."/>
            <person name="Takahashi S."/>
        </authorList>
    </citation>
    <scope>NUCLEOTIDE SEQUENCE [LARGE SCALE GENOMIC DNA]</scope>
    <source>
        <strain evidence="3 4">SN-593</strain>
    </source>
</reference>
<feature type="transmembrane region" description="Helical" evidence="2">
    <location>
        <begin position="166"/>
        <end position="186"/>
    </location>
</feature>
<feature type="transmembrane region" description="Helical" evidence="2">
    <location>
        <begin position="388"/>
        <end position="407"/>
    </location>
</feature>
<feature type="transmembrane region" description="Helical" evidence="2">
    <location>
        <begin position="453"/>
        <end position="472"/>
    </location>
</feature>
<proteinExistence type="predicted"/>
<feature type="transmembrane region" description="Helical" evidence="2">
    <location>
        <begin position="134"/>
        <end position="160"/>
    </location>
</feature>
<reference evidence="3 4" key="3">
    <citation type="journal article" date="2011" name="Nat. Chem. Biol.">
        <title>Reveromycin A biosynthesis uses RevG and RevJ for stereospecific spiroacetal formation.</title>
        <authorList>
            <person name="Takahashi S."/>
            <person name="Toyoda A."/>
            <person name="Sekiyama Y."/>
            <person name="Takagi H."/>
            <person name="Nogawa T."/>
            <person name="Uramoto M."/>
            <person name="Suzuki R."/>
            <person name="Koshino H."/>
            <person name="Kumano T."/>
            <person name="Panthee S."/>
            <person name="Dairi T."/>
            <person name="Ishikawa J."/>
            <person name="Ikeda H."/>
            <person name="Sakaki Y."/>
            <person name="Osada H."/>
        </authorList>
    </citation>
    <scope>NUCLEOTIDE SEQUENCE [LARGE SCALE GENOMIC DNA]</scope>
    <source>
        <strain evidence="3 4">SN-593</strain>
    </source>
</reference>
<feature type="transmembrane region" description="Helical" evidence="2">
    <location>
        <begin position="493"/>
        <end position="513"/>
    </location>
</feature>
<dbReference type="KEGG" id="arev:RVR_3898"/>
<feature type="transmembrane region" description="Helical" evidence="2">
    <location>
        <begin position="419"/>
        <end position="441"/>
    </location>
</feature>
<accession>A0A7U3UPC2</accession>
<keyword evidence="2" id="KW-0812">Transmembrane</keyword>
<feature type="compositionally biased region" description="Pro residues" evidence="1">
    <location>
        <begin position="1"/>
        <end position="23"/>
    </location>
</feature>
<evidence type="ECO:0000313" key="3">
    <source>
        <dbReference type="EMBL" id="BBA97920.1"/>
    </source>
</evidence>
<name>A0A7U3UPC2_9ACTN</name>
<evidence type="ECO:0000256" key="1">
    <source>
        <dbReference type="SAM" id="MobiDB-lite"/>
    </source>
</evidence>
<protein>
    <submittedName>
        <fullName evidence="3">Putative ABC transporter permease</fullName>
    </submittedName>
</protein>
<organism evidence="3 4">
    <name type="scientific">Actinacidiphila reveromycinica</name>
    <dbReference type="NCBI Taxonomy" id="659352"/>
    <lineage>
        <taxon>Bacteria</taxon>
        <taxon>Bacillati</taxon>
        <taxon>Actinomycetota</taxon>
        <taxon>Actinomycetes</taxon>
        <taxon>Kitasatosporales</taxon>
        <taxon>Streptomycetaceae</taxon>
        <taxon>Actinacidiphila</taxon>
    </lineage>
</organism>
<reference evidence="3 4" key="2">
    <citation type="journal article" date="2011" name="J. Antibiot.">
        <title>Furaquinocins I and J: novel polyketide isoprenoid hybrid compounds from Streptomyces reveromyceticus SN-593.</title>
        <authorList>
            <person name="Panthee S."/>
            <person name="Takahashi S."/>
            <person name="Takagi H."/>
            <person name="Nogawa T."/>
            <person name="Oowada E."/>
            <person name="Uramoto M."/>
            <person name="Osada H."/>
        </authorList>
    </citation>
    <scope>NUCLEOTIDE SEQUENCE [LARGE SCALE GENOMIC DNA]</scope>
    <source>
        <strain evidence="3 4">SN-593</strain>
    </source>
</reference>